<sequence length="204" mass="22040">MGGNKKPTGLKKPLVYHSSIPAHIRSIAQNITGGKISSKNILSDNVLEQSVGFIAESPTKTYKKIANVKKNLKSTTKEDQQKKSSPGKYLLKTVSPTPTPTSPVSSCRRPTSLQTNVSSGYESEYQSSDVGSCWEWTAAEVLWKWQNNNLKTKKVSENNKKNCNTSSFLGCTARHASTGTFLHSLKKGPRNTSCGGGSGKESSG</sequence>
<dbReference type="GeneID" id="8239426"/>
<dbReference type="InParanoid" id="E0VWD9"/>
<feature type="compositionally biased region" description="Low complexity" evidence="1">
    <location>
        <begin position="102"/>
        <end position="112"/>
    </location>
</feature>
<evidence type="ECO:0000313" key="4">
    <source>
        <dbReference type="Proteomes" id="UP000009046"/>
    </source>
</evidence>
<reference evidence="2" key="2">
    <citation type="submission" date="2007-04" db="EMBL/GenBank/DDBJ databases">
        <title>The genome of the human body louse.</title>
        <authorList>
            <consortium name="The Human Body Louse Genome Consortium"/>
            <person name="Kirkness E."/>
            <person name="Walenz B."/>
            <person name="Hass B."/>
            <person name="Bruggner R."/>
            <person name="Strausberg R."/>
        </authorList>
    </citation>
    <scope>NUCLEOTIDE SEQUENCE</scope>
    <source>
        <strain evidence="2">USDA</strain>
    </source>
</reference>
<evidence type="ECO:0000313" key="2">
    <source>
        <dbReference type="EMBL" id="EEB17690.1"/>
    </source>
</evidence>
<dbReference type="EnsemblMetazoa" id="PHUM478610-RA">
    <property type="protein sequence ID" value="PHUM478610-PA"/>
    <property type="gene ID" value="PHUM478610"/>
</dbReference>
<protein>
    <submittedName>
        <fullName evidence="2 3">Uncharacterized protein</fullName>
    </submittedName>
</protein>
<dbReference type="AlphaFoldDB" id="E0VWD9"/>
<organism>
    <name type="scientific">Pediculus humanus subsp. corporis</name>
    <name type="common">Body louse</name>
    <dbReference type="NCBI Taxonomy" id="121224"/>
    <lineage>
        <taxon>Eukaryota</taxon>
        <taxon>Metazoa</taxon>
        <taxon>Ecdysozoa</taxon>
        <taxon>Arthropoda</taxon>
        <taxon>Hexapoda</taxon>
        <taxon>Insecta</taxon>
        <taxon>Pterygota</taxon>
        <taxon>Neoptera</taxon>
        <taxon>Paraneoptera</taxon>
        <taxon>Psocodea</taxon>
        <taxon>Troctomorpha</taxon>
        <taxon>Phthiraptera</taxon>
        <taxon>Anoplura</taxon>
        <taxon>Pediculidae</taxon>
        <taxon>Pediculus</taxon>
    </lineage>
</organism>
<accession>E0VWD9</accession>
<dbReference type="Proteomes" id="UP000009046">
    <property type="component" value="Unassembled WGS sequence"/>
</dbReference>
<name>E0VWD9_PEDHC</name>
<reference evidence="2" key="1">
    <citation type="submission" date="2007-04" db="EMBL/GenBank/DDBJ databases">
        <title>Annotation of Pediculus humanus corporis strain USDA.</title>
        <authorList>
            <person name="Kirkness E."/>
            <person name="Hannick L."/>
            <person name="Hass B."/>
            <person name="Bruggner R."/>
            <person name="Lawson D."/>
            <person name="Bidwell S."/>
            <person name="Joardar V."/>
            <person name="Caler E."/>
            <person name="Walenz B."/>
            <person name="Inman J."/>
            <person name="Schobel S."/>
            <person name="Galinsky K."/>
            <person name="Amedeo P."/>
            <person name="Strausberg R."/>
        </authorList>
    </citation>
    <scope>NUCLEOTIDE SEQUENCE</scope>
    <source>
        <strain evidence="2">USDA</strain>
    </source>
</reference>
<dbReference type="CTD" id="8239426"/>
<dbReference type="RefSeq" id="XP_002430428.1">
    <property type="nucleotide sequence ID" value="XM_002430383.1"/>
</dbReference>
<reference evidence="3" key="3">
    <citation type="submission" date="2021-02" db="UniProtKB">
        <authorList>
            <consortium name="EnsemblMetazoa"/>
        </authorList>
    </citation>
    <scope>IDENTIFICATION</scope>
    <source>
        <strain evidence="3">USDA</strain>
    </source>
</reference>
<feature type="region of interest" description="Disordered" evidence="1">
    <location>
        <begin position="184"/>
        <end position="204"/>
    </location>
</feature>
<feature type="region of interest" description="Disordered" evidence="1">
    <location>
        <begin position="73"/>
        <end position="115"/>
    </location>
</feature>
<feature type="compositionally biased region" description="Gly residues" evidence="1">
    <location>
        <begin position="194"/>
        <end position="204"/>
    </location>
</feature>
<gene>
    <name evidence="3" type="primary">8239426</name>
    <name evidence="2" type="ORF">Phum_PHUM478610</name>
</gene>
<dbReference type="EMBL" id="DS235819">
    <property type="protein sequence ID" value="EEB17690.1"/>
    <property type="molecule type" value="Genomic_DNA"/>
</dbReference>
<dbReference type="EMBL" id="AAZO01005796">
    <property type="status" value="NOT_ANNOTATED_CDS"/>
    <property type="molecule type" value="Genomic_DNA"/>
</dbReference>
<dbReference type="KEGG" id="phu:Phum_PHUM478610"/>
<dbReference type="VEuPathDB" id="VectorBase:PHUM478610"/>
<evidence type="ECO:0000313" key="3">
    <source>
        <dbReference type="EnsemblMetazoa" id="PHUM478610-PA"/>
    </source>
</evidence>
<dbReference type="HOGENOM" id="CLU_1344700_0_0_1"/>
<proteinExistence type="predicted"/>
<keyword evidence="4" id="KW-1185">Reference proteome</keyword>
<evidence type="ECO:0000256" key="1">
    <source>
        <dbReference type="SAM" id="MobiDB-lite"/>
    </source>
</evidence>